<evidence type="ECO:0000313" key="2">
    <source>
        <dbReference type="Proteomes" id="UP000028981"/>
    </source>
</evidence>
<gene>
    <name evidence="1" type="ORF">JP75_09505</name>
</gene>
<reference evidence="1 2" key="1">
    <citation type="submission" date="2014-08" db="EMBL/GenBank/DDBJ databases">
        <authorList>
            <person name="Hassan Y.I."/>
            <person name="Lepp D."/>
            <person name="Zhou T."/>
        </authorList>
    </citation>
    <scope>NUCLEOTIDE SEQUENCE [LARGE SCALE GENOMIC DNA]</scope>
    <source>
        <strain evidence="1 2">IFO13584</strain>
    </source>
</reference>
<comment type="caution">
    <text evidence="1">The sequence shown here is derived from an EMBL/GenBank/DDBJ whole genome shotgun (WGS) entry which is preliminary data.</text>
</comment>
<evidence type="ECO:0000313" key="1">
    <source>
        <dbReference type="EMBL" id="KFL31135.1"/>
    </source>
</evidence>
<sequence>MVEPAPAGWPVRKLLNQLERYYSAYMLIGQYYGWRNHGASVPNLSRLQATSGQSPRQTASFCATLEARDLICVEALATDRRQKILRPADSLIREVGRSCAAFVESYDAVTGSALAPPIEQDAGLLGEMIYLSATRVRGSGTVIAEFPMVLALSGYDCGYPLLVALVLTHYRRKSGNDKFSLTHSALADRFQVSESHVGNVFGRLRQAGGLVPARGAADPVVTEELIDEFERWCSAEMAHYAQLAQRARTLSDSSHFHA</sequence>
<protein>
    <submittedName>
        <fullName evidence="1">Uncharacterized protein</fullName>
    </submittedName>
</protein>
<dbReference type="EMBL" id="JQGC01000007">
    <property type="protein sequence ID" value="KFL31135.1"/>
    <property type="molecule type" value="Genomic_DNA"/>
</dbReference>
<name>A0A087M2N2_9HYPH</name>
<dbReference type="Proteomes" id="UP000028981">
    <property type="component" value="Unassembled WGS sequence"/>
</dbReference>
<keyword evidence="2" id="KW-1185">Reference proteome</keyword>
<accession>A0A087M2N2</accession>
<proteinExistence type="predicted"/>
<organism evidence="1 2">
    <name type="scientific">Devosia riboflavina</name>
    <dbReference type="NCBI Taxonomy" id="46914"/>
    <lineage>
        <taxon>Bacteria</taxon>
        <taxon>Pseudomonadati</taxon>
        <taxon>Pseudomonadota</taxon>
        <taxon>Alphaproteobacteria</taxon>
        <taxon>Hyphomicrobiales</taxon>
        <taxon>Devosiaceae</taxon>
        <taxon>Devosia</taxon>
    </lineage>
</organism>
<dbReference type="AlphaFoldDB" id="A0A087M2N2"/>